<dbReference type="Pfam" id="PF17415">
    <property type="entry name" value="NigD_C"/>
    <property type="match status" value="1"/>
</dbReference>
<sequence>MKRNFIIISVLVAFTLFGCKEDNYDSGDGKYSYLKADFVEAHTISAKEINYVKTDDGDSLVLSPHVSADWAAKSDSDYRALLYYYNNVGNNTTKAYSISRVPVVAYHSQSDFKEIHTDPVNFESAWVSTNRKYLNIGFYVKTGQQDASTNSQTISIINDGVVSKSDGTHELCLRMYHDQNGVPEYYSTKGYISIPIANLPKGYIIHLSINTYNGIITKDFEI</sequence>
<keyword evidence="3" id="KW-1185">Reference proteome</keyword>
<organism evidence="2 3">
    <name type="scientific">Prevotella herbatica</name>
    <dbReference type="NCBI Taxonomy" id="2801997"/>
    <lineage>
        <taxon>Bacteria</taxon>
        <taxon>Pseudomonadati</taxon>
        <taxon>Bacteroidota</taxon>
        <taxon>Bacteroidia</taxon>
        <taxon>Bacteroidales</taxon>
        <taxon>Prevotellaceae</taxon>
        <taxon>Prevotella</taxon>
    </lineage>
</organism>
<protein>
    <recommendedName>
        <fullName evidence="1">NigD-like C-terminal domain-containing protein</fullName>
    </recommendedName>
</protein>
<dbReference type="InterPro" id="IPR035376">
    <property type="entry name" value="NigD_C"/>
</dbReference>
<dbReference type="InterPro" id="IPR038143">
    <property type="entry name" value="NigD-like_C_dom_sf"/>
</dbReference>
<accession>A0ABN6EHX6</accession>
<gene>
    <name evidence="2" type="ORF">prwr041_14240</name>
</gene>
<reference evidence="2 3" key="1">
    <citation type="journal article" date="2022" name="Int. J. Syst. Evol. Microbiol.">
        <title>Prevotella herbatica sp. nov., a plant polysaccharide-decomposing anaerobic bacterium isolated from a methanogenic reactor.</title>
        <authorList>
            <person name="Uek A."/>
            <person name="Tonouchi A."/>
            <person name="Kaku N."/>
            <person name="Ueki K."/>
        </authorList>
    </citation>
    <scope>NUCLEOTIDE SEQUENCE [LARGE SCALE GENOMIC DNA]</scope>
    <source>
        <strain evidence="2 3">WR041</strain>
    </source>
</reference>
<evidence type="ECO:0000313" key="2">
    <source>
        <dbReference type="EMBL" id="BCS85531.1"/>
    </source>
</evidence>
<dbReference type="EMBL" id="AP024484">
    <property type="protein sequence ID" value="BCS85531.1"/>
    <property type="molecule type" value="Genomic_DNA"/>
</dbReference>
<proteinExistence type="predicted"/>
<evidence type="ECO:0000313" key="3">
    <source>
        <dbReference type="Proteomes" id="UP001319045"/>
    </source>
</evidence>
<dbReference type="Proteomes" id="UP001319045">
    <property type="component" value="Chromosome"/>
</dbReference>
<dbReference type="Gene3D" id="2.60.40.2370">
    <property type="entry name" value="NigD-like, C-terminal beta sandwich domain"/>
    <property type="match status" value="1"/>
</dbReference>
<feature type="domain" description="NigD-like C-terminal" evidence="1">
    <location>
        <begin position="107"/>
        <end position="214"/>
    </location>
</feature>
<evidence type="ECO:0000259" key="1">
    <source>
        <dbReference type="Pfam" id="PF17415"/>
    </source>
</evidence>
<dbReference type="PROSITE" id="PS51257">
    <property type="entry name" value="PROKAR_LIPOPROTEIN"/>
    <property type="match status" value="1"/>
</dbReference>
<dbReference type="RefSeq" id="WP_207153179.1">
    <property type="nucleotide sequence ID" value="NZ_AP024484.1"/>
</dbReference>
<name>A0ABN6EHX6_9BACT</name>